<feature type="domain" description="Tetrahaem cytochrome" evidence="9">
    <location>
        <begin position="30"/>
        <end position="108"/>
    </location>
</feature>
<evidence type="ECO:0000313" key="10">
    <source>
        <dbReference type="EMBL" id="BBF23503.1"/>
    </source>
</evidence>
<reference evidence="10 11" key="1">
    <citation type="journal article" date="2018" name="Int. J. Syst. Evol. Microbiol.">
        <title>Mesosutterella multiformis gen. nov., sp. nov., a member of the family Sutterellaceae and Sutterella megalosphaeroides sp. nov., isolated from human faeces.</title>
        <authorList>
            <person name="Sakamoto M."/>
            <person name="Ikeyama N."/>
            <person name="Kunihiro T."/>
            <person name="Iino T."/>
            <person name="Yuki M."/>
            <person name="Ohkuma M."/>
        </authorList>
    </citation>
    <scope>NUCLEOTIDE SEQUENCE [LARGE SCALE GENOMIC DNA]</scope>
    <source>
        <strain evidence="10 11">6FBBBH3</strain>
    </source>
</reference>
<dbReference type="AlphaFoldDB" id="A0A2Z6IAE6"/>
<protein>
    <recommendedName>
        <fullName evidence="9">Tetrahaem cytochrome domain-containing protein</fullName>
    </recommendedName>
</protein>
<proteinExistence type="predicted"/>
<dbReference type="KEGG" id="sutt:SUTMEG_13940"/>
<keyword evidence="8" id="KW-0732">Signal</keyword>
<evidence type="ECO:0000256" key="8">
    <source>
        <dbReference type="SAM" id="SignalP"/>
    </source>
</evidence>
<evidence type="ECO:0000256" key="6">
    <source>
        <dbReference type="ARBA" id="ARBA00022982"/>
    </source>
</evidence>
<dbReference type="SUPFAM" id="SSF48695">
    <property type="entry name" value="Multiheme cytochromes"/>
    <property type="match status" value="1"/>
</dbReference>
<dbReference type="Pfam" id="PF14537">
    <property type="entry name" value="Cytochrom_c3_2"/>
    <property type="match status" value="1"/>
</dbReference>
<keyword evidence="7" id="KW-0408">Iron</keyword>
<evidence type="ECO:0000256" key="1">
    <source>
        <dbReference type="ARBA" id="ARBA00001926"/>
    </source>
</evidence>
<dbReference type="InterPro" id="IPR012286">
    <property type="entry name" value="Tetrahaem_cytochrome"/>
</dbReference>
<comment type="cofactor">
    <cofactor evidence="1">
        <name>heme c</name>
        <dbReference type="ChEBI" id="CHEBI:61717"/>
    </cofactor>
</comment>
<keyword evidence="3" id="KW-0813">Transport</keyword>
<evidence type="ECO:0000256" key="7">
    <source>
        <dbReference type="ARBA" id="ARBA00023004"/>
    </source>
</evidence>
<evidence type="ECO:0000256" key="2">
    <source>
        <dbReference type="ARBA" id="ARBA00004196"/>
    </source>
</evidence>
<keyword evidence="4" id="KW-0349">Heme</keyword>
<dbReference type="GO" id="GO:0030313">
    <property type="term" value="C:cell envelope"/>
    <property type="evidence" value="ECO:0007669"/>
    <property type="project" value="UniProtKB-SubCell"/>
</dbReference>
<gene>
    <name evidence="10" type="ORF">SUTMEG_13940</name>
</gene>
<accession>A0A2Z6IAE6</accession>
<evidence type="ECO:0000256" key="4">
    <source>
        <dbReference type="ARBA" id="ARBA00022617"/>
    </source>
</evidence>
<name>A0A2Z6IAE6_9BURK</name>
<evidence type="ECO:0000256" key="5">
    <source>
        <dbReference type="ARBA" id="ARBA00022723"/>
    </source>
</evidence>
<dbReference type="RefSeq" id="WP_120177105.1">
    <property type="nucleotide sequence ID" value="NZ_AP018786.1"/>
</dbReference>
<dbReference type="OrthoDB" id="5465261at2"/>
<sequence length="114" mass="12184">MKLKNFCFGLLAGTLAAGVFAAEPGIASLHGEKGVACEACHGPDKANPTEPTTATCTGCHDVKALVAKTAGVKPNNPHMSPHYQDQLDCTNCHRGHEESENFCNQCHDFDFKVK</sequence>
<keyword evidence="5" id="KW-0479">Metal-binding</keyword>
<feature type="signal peptide" evidence="8">
    <location>
        <begin position="1"/>
        <end position="21"/>
    </location>
</feature>
<evidence type="ECO:0000256" key="3">
    <source>
        <dbReference type="ARBA" id="ARBA00022448"/>
    </source>
</evidence>
<dbReference type="GO" id="GO:0046872">
    <property type="term" value="F:metal ion binding"/>
    <property type="evidence" value="ECO:0007669"/>
    <property type="project" value="UniProtKB-KW"/>
</dbReference>
<evidence type="ECO:0000259" key="9">
    <source>
        <dbReference type="Pfam" id="PF14537"/>
    </source>
</evidence>
<dbReference type="EMBL" id="AP018786">
    <property type="protein sequence ID" value="BBF23503.1"/>
    <property type="molecule type" value="Genomic_DNA"/>
</dbReference>
<dbReference type="Proteomes" id="UP000271003">
    <property type="component" value="Chromosome"/>
</dbReference>
<feature type="chain" id="PRO_5016424911" description="Tetrahaem cytochrome domain-containing protein" evidence="8">
    <location>
        <begin position="22"/>
        <end position="114"/>
    </location>
</feature>
<comment type="subcellular location">
    <subcellularLocation>
        <location evidence="2">Cell envelope</location>
    </subcellularLocation>
</comment>
<dbReference type="Gene3D" id="1.10.1130.10">
    <property type="entry name" value="Flavocytochrome C3, Chain A"/>
    <property type="match status" value="1"/>
</dbReference>
<dbReference type="InterPro" id="IPR036280">
    <property type="entry name" value="Multihaem_cyt_sf"/>
</dbReference>
<keyword evidence="6" id="KW-0249">Electron transport</keyword>
<organism evidence="10 11">
    <name type="scientific">Sutterella megalosphaeroides</name>
    <dbReference type="NCBI Taxonomy" id="2494234"/>
    <lineage>
        <taxon>Bacteria</taxon>
        <taxon>Pseudomonadati</taxon>
        <taxon>Pseudomonadota</taxon>
        <taxon>Betaproteobacteria</taxon>
        <taxon>Burkholderiales</taxon>
        <taxon>Sutterellaceae</taxon>
        <taxon>Sutterella</taxon>
    </lineage>
</organism>
<keyword evidence="11" id="KW-1185">Reference proteome</keyword>
<evidence type="ECO:0000313" key="11">
    <source>
        <dbReference type="Proteomes" id="UP000271003"/>
    </source>
</evidence>